<dbReference type="AlphaFoldDB" id="A0A3N4LWE4"/>
<dbReference type="Proteomes" id="UP000267821">
    <property type="component" value="Unassembled WGS sequence"/>
</dbReference>
<evidence type="ECO:0000313" key="2">
    <source>
        <dbReference type="Proteomes" id="UP000267821"/>
    </source>
</evidence>
<dbReference type="OrthoDB" id="2823490at2759"/>
<sequence length="363" mass="40821">MQTLLSLPLELRSEILTYVLTSCIPAPSSAASNPRRTPLVDISLRAWTCQGVLYLPNNPSDNATALLLTSRQLYIETKDILSRSASANTYLLDVIFTNERALCPTWLCIPQLTTRVDTVRSNFRIIGGWGLETDGFYYYDTSAFAVGPGGPPIIVWAFYALLERFLMCGPVGALNIEGDLFDHDLDRGIIVKTLELNFLSPEDESLLAPEGLQRRWFRERRMSNNSPIWMHDPHLNPLSDLSLVVAGQMRPEWLLIFVSKEICKLLSSRSQPFQYAALLYKRIGTIKFLLNGQLFEELHLGDILSNLKMEDYASKQDAELIEECEERRKEVGFLSVPVGAGDCDDRLVTLRTGTQVQGEKGDV</sequence>
<evidence type="ECO:0008006" key="3">
    <source>
        <dbReference type="Google" id="ProtNLM"/>
    </source>
</evidence>
<dbReference type="EMBL" id="ML121536">
    <property type="protein sequence ID" value="RPB25899.1"/>
    <property type="molecule type" value="Genomic_DNA"/>
</dbReference>
<name>A0A3N4LWE4_9PEZI</name>
<reference evidence="1 2" key="1">
    <citation type="journal article" date="2018" name="Nat. Ecol. Evol.">
        <title>Pezizomycetes genomes reveal the molecular basis of ectomycorrhizal truffle lifestyle.</title>
        <authorList>
            <person name="Murat C."/>
            <person name="Payen T."/>
            <person name="Noel B."/>
            <person name="Kuo A."/>
            <person name="Morin E."/>
            <person name="Chen J."/>
            <person name="Kohler A."/>
            <person name="Krizsan K."/>
            <person name="Balestrini R."/>
            <person name="Da Silva C."/>
            <person name="Montanini B."/>
            <person name="Hainaut M."/>
            <person name="Levati E."/>
            <person name="Barry K.W."/>
            <person name="Belfiori B."/>
            <person name="Cichocki N."/>
            <person name="Clum A."/>
            <person name="Dockter R.B."/>
            <person name="Fauchery L."/>
            <person name="Guy J."/>
            <person name="Iotti M."/>
            <person name="Le Tacon F."/>
            <person name="Lindquist E.A."/>
            <person name="Lipzen A."/>
            <person name="Malagnac F."/>
            <person name="Mello A."/>
            <person name="Molinier V."/>
            <person name="Miyauchi S."/>
            <person name="Poulain J."/>
            <person name="Riccioni C."/>
            <person name="Rubini A."/>
            <person name="Sitrit Y."/>
            <person name="Splivallo R."/>
            <person name="Traeger S."/>
            <person name="Wang M."/>
            <person name="Zifcakova L."/>
            <person name="Wipf D."/>
            <person name="Zambonelli A."/>
            <person name="Paolocci F."/>
            <person name="Nowrousian M."/>
            <person name="Ottonello S."/>
            <person name="Baldrian P."/>
            <person name="Spatafora J.W."/>
            <person name="Henrissat B."/>
            <person name="Nagy L.G."/>
            <person name="Aury J.M."/>
            <person name="Wincker P."/>
            <person name="Grigoriev I.V."/>
            <person name="Bonfante P."/>
            <person name="Martin F.M."/>
        </authorList>
    </citation>
    <scope>NUCLEOTIDE SEQUENCE [LARGE SCALE GENOMIC DNA]</scope>
    <source>
        <strain evidence="1 2">ATCC MYA-4762</strain>
    </source>
</reference>
<protein>
    <recommendedName>
        <fullName evidence="3">F-box domain-containing protein</fullName>
    </recommendedName>
</protein>
<dbReference type="STRING" id="1051890.A0A3N4LWE4"/>
<keyword evidence="2" id="KW-1185">Reference proteome</keyword>
<accession>A0A3N4LWE4</accession>
<proteinExistence type="predicted"/>
<gene>
    <name evidence="1" type="ORF">L211DRAFT_866849</name>
</gene>
<organism evidence="1 2">
    <name type="scientific">Terfezia boudieri ATCC MYA-4762</name>
    <dbReference type="NCBI Taxonomy" id="1051890"/>
    <lineage>
        <taxon>Eukaryota</taxon>
        <taxon>Fungi</taxon>
        <taxon>Dikarya</taxon>
        <taxon>Ascomycota</taxon>
        <taxon>Pezizomycotina</taxon>
        <taxon>Pezizomycetes</taxon>
        <taxon>Pezizales</taxon>
        <taxon>Pezizaceae</taxon>
        <taxon>Terfezia</taxon>
    </lineage>
</organism>
<dbReference type="InParanoid" id="A0A3N4LWE4"/>
<evidence type="ECO:0000313" key="1">
    <source>
        <dbReference type="EMBL" id="RPB25899.1"/>
    </source>
</evidence>